<dbReference type="Proteomes" id="UP000216605">
    <property type="component" value="Unassembled WGS sequence"/>
</dbReference>
<gene>
    <name evidence="2" type="ORF">CHU92_14535</name>
</gene>
<keyword evidence="1" id="KW-0472">Membrane</keyword>
<name>A0A255YSC3_9FLAO</name>
<proteinExistence type="predicted"/>
<comment type="caution">
    <text evidence="2">The sequence shown here is derived from an EMBL/GenBank/DDBJ whole genome shotgun (WGS) entry which is preliminary data.</text>
</comment>
<organism evidence="2 3">
    <name type="scientific">Flavobacterium cyanobacteriorum</name>
    <dbReference type="NCBI Taxonomy" id="2022802"/>
    <lineage>
        <taxon>Bacteria</taxon>
        <taxon>Pseudomonadati</taxon>
        <taxon>Bacteroidota</taxon>
        <taxon>Flavobacteriia</taxon>
        <taxon>Flavobacteriales</taxon>
        <taxon>Flavobacteriaceae</taxon>
        <taxon>Flavobacterium</taxon>
    </lineage>
</organism>
<dbReference type="AlphaFoldDB" id="A0A255YSC3"/>
<sequence>MVNDSRPGVFKFKFLLAFSYQNFKGLCSIFVLLSTTTYFSMKKNIDLATIKNFILANALNGNVMLMLHPKNFESLFAKGTKRVRSLCIAGVNVIPDNNNEIAEDEIDILEIKFG</sequence>
<protein>
    <submittedName>
        <fullName evidence="2">Uncharacterized protein</fullName>
    </submittedName>
</protein>
<keyword evidence="1" id="KW-0812">Transmembrane</keyword>
<reference evidence="2 3" key="1">
    <citation type="submission" date="2017-07" db="EMBL/GenBank/DDBJ databases">
        <title>Flavobacterium cyanobacteriorum sp. nov., isolated from cyanobacterial aggregates in a eutrophic lake.</title>
        <authorList>
            <person name="Cai H."/>
        </authorList>
    </citation>
    <scope>NUCLEOTIDE SEQUENCE [LARGE SCALE GENOMIC DNA]</scope>
    <source>
        <strain evidence="2 3">TH021</strain>
    </source>
</reference>
<dbReference type="EMBL" id="NOXV01000304">
    <property type="protein sequence ID" value="OYQ32091.1"/>
    <property type="molecule type" value="Genomic_DNA"/>
</dbReference>
<evidence type="ECO:0000256" key="1">
    <source>
        <dbReference type="SAM" id="Phobius"/>
    </source>
</evidence>
<keyword evidence="3" id="KW-1185">Reference proteome</keyword>
<keyword evidence="1" id="KW-1133">Transmembrane helix</keyword>
<feature type="transmembrane region" description="Helical" evidence="1">
    <location>
        <begin position="20"/>
        <end position="41"/>
    </location>
</feature>
<accession>A0A255YSC3</accession>
<evidence type="ECO:0000313" key="3">
    <source>
        <dbReference type="Proteomes" id="UP000216605"/>
    </source>
</evidence>
<evidence type="ECO:0000313" key="2">
    <source>
        <dbReference type="EMBL" id="OYQ32091.1"/>
    </source>
</evidence>